<evidence type="ECO:0000313" key="1">
    <source>
        <dbReference type="EMBL" id="BBQ30074.1"/>
    </source>
</evidence>
<accession>A0A6S5W4P4</accession>
<organism evidence="1 2">
    <name type="scientific">Aeromonas caviae</name>
    <name type="common">Aeromonas punctata</name>
    <dbReference type="NCBI Taxonomy" id="648"/>
    <lineage>
        <taxon>Bacteria</taxon>
        <taxon>Pseudomonadati</taxon>
        <taxon>Pseudomonadota</taxon>
        <taxon>Gammaproteobacteria</taxon>
        <taxon>Aeromonadales</taxon>
        <taxon>Aeromonadaceae</taxon>
        <taxon>Aeromonas</taxon>
    </lineage>
</organism>
<sequence length="40" mass="4358">MRAATDPVIKAPSVSKRSAITGTPCPFPVRRLEVNYARSN</sequence>
<dbReference type="AlphaFoldDB" id="A0A6S5W4P4"/>
<dbReference type="Proteomes" id="UP000515756">
    <property type="component" value="Chromosome"/>
</dbReference>
<protein>
    <submittedName>
        <fullName evidence="1">Uncharacterized protein</fullName>
    </submittedName>
</protein>
<proteinExistence type="predicted"/>
<reference evidence="1 2" key="1">
    <citation type="submission" date="2019-12" db="EMBL/GenBank/DDBJ databases">
        <title>complete genome sequences of Aeromonas caviae str. WP2-W18-ESBL-01 isolated from wastewater treatment plant effluent.</title>
        <authorList>
            <person name="Sekizuka T."/>
            <person name="Itokawa K."/>
            <person name="Yatsu K."/>
            <person name="Inamine Y."/>
            <person name="Kuroda M."/>
        </authorList>
    </citation>
    <scope>NUCLEOTIDE SEQUENCE [LARGE SCALE GENOMIC DNA]</scope>
    <source>
        <strain evidence="1 2">WP2-W18-ESBL-01</strain>
    </source>
</reference>
<evidence type="ECO:0000313" key="2">
    <source>
        <dbReference type="Proteomes" id="UP000515756"/>
    </source>
</evidence>
<dbReference type="EMBL" id="AP021927">
    <property type="protein sequence ID" value="BBQ30074.1"/>
    <property type="molecule type" value="Genomic_DNA"/>
</dbReference>
<gene>
    <name evidence="1" type="ORF">WP2W18E01_16560</name>
</gene>
<dbReference type="RefSeq" id="WP_257707084.1">
    <property type="nucleotide sequence ID" value="NZ_AP021927.1"/>
</dbReference>
<name>A0A6S5W4P4_AERCA</name>